<keyword evidence="3" id="KW-1185">Reference proteome</keyword>
<reference evidence="3" key="1">
    <citation type="journal article" date="2011" name="Nature">
        <title>Genome sequence and analysis of the tuber crop potato.</title>
        <authorList>
            <consortium name="The Potato Genome Sequencing Consortium"/>
        </authorList>
    </citation>
    <scope>NUCLEOTIDE SEQUENCE [LARGE SCALE GENOMIC DNA]</scope>
    <source>
        <strain evidence="3">cv. DM1-3 516 R44</strain>
    </source>
</reference>
<dbReference type="AlphaFoldDB" id="M1DB05"/>
<dbReference type="InParanoid" id="M1DB05"/>
<protein>
    <submittedName>
        <fullName evidence="2">Uncharacterized protein</fullName>
    </submittedName>
</protein>
<feature type="region of interest" description="Disordered" evidence="1">
    <location>
        <begin position="1"/>
        <end position="21"/>
    </location>
</feature>
<evidence type="ECO:0000256" key="1">
    <source>
        <dbReference type="SAM" id="MobiDB-lite"/>
    </source>
</evidence>
<feature type="compositionally biased region" description="Low complexity" evidence="1">
    <location>
        <begin position="51"/>
        <end position="68"/>
    </location>
</feature>
<feature type="region of interest" description="Disordered" evidence="1">
    <location>
        <begin position="51"/>
        <end position="100"/>
    </location>
</feature>
<dbReference type="PaxDb" id="4113-PGSC0003DMT400086111"/>
<dbReference type="HOGENOM" id="CLU_2311098_0_0_1"/>
<feature type="compositionally biased region" description="Basic and acidic residues" evidence="1">
    <location>
        <begin position="75"/>
        <end position="87"/>
    </location>
</feature>
<proteinExistence type="predicted"/>
<name>M1DB05_SOLTU</name>
<dbReference type="Gramene" id="PGSC0003DMT400086111">
    <property type="protein sequence ID" value="PGSC0003DMT400086111"/>
    <property type="gene ID" value="PGSC0003DMG400035682"/>
</dbReference>
<sequence length="100" mass="10625">MTHITFLPPPGPPLLSTALPGTDPSKFALTWSLPQSEEGAIQIGAPTGSELLSCSSSSGSTASSLDFSHTAGKPPRSDRTADTEEARRLKKKERQQFEEA</sequence>
<evidence type="ECO:0000313" key="2">
    <source>
        <dbReference type="EnsemblPlants" id="PGSC0003DMT400086111"/>
    </source>
</evidence>
<dbReference type="Proteomes" id="UP000011115">
    <property type="component" value="Unassembled WGS sequence"/>
</dbReference>
<dbReference type="EnsemblPlants" id="PGSC0003DMT400086111">
    <property type="protein sequence ID" value="PGSC0003DMT400086111"/>
    <property type="gene ID" value="PGSC0003DMG400035682"/>
</dbReference>
<organism evidence="2 3">
    <name type="scientific">Solanum tuberosum</name>
    <name type="common">Potato</name>
    <dbReference type="NCBI Taxonomy" id="4113"/>
    <lineage>
        <taxon>Eukaryota</taxon>
        <taxon>Viridiplantae</taxon>
        <taxon>Streptophyta</taxon>
        <taxon>Embryophyta</taxon>
        <taxon>Tracheophyta</taxon>
        <taxon>Spermatophyta</taxon>
        <taxon>Magnoliopsida</taxon>
        <taxon>eudicotyledons</taxon>
        <taxon>Gunneridae</taxon>
        <taxon>Pentapetalae</taxon>
        <taxon>asterids</taxon>
        <taxon>lamiids</taxon>
        <taxon>Solanales</taxon>
        <taxon>Solanaceae</taxon>
        <taxon>Solanoideae</taxon>
        <taxon>Solaneae</taxon>
        <taxon>Solanum</taxon>
    </lineage>
</organism>
<accession>M1DB05</accession>
<evidence type="ECO:0000313" key="3">
    <source>
        <dbReference type="Proteomes" id="UP000011115"/>
    </source>
</evidence>
<reference evidence="2" key="2">
    <citation type="submission" date="2015-06" db="UniProtKB">
        <authorList>
            <consortium name="EnsemblPlants"/>
        </authorList>
    </citation>
    <scope>IDENTIFICATION</scope>
    <source>
        <strain evidence="2">DM1-3 516 R44</strain>
    </source>
</reference>